<reference evidence="3" key="1">
    <citation type="journal article" date="2019" name="Int. J. Syst. Evol. Microbiol.">
        <title>The Global Catalogue of Microorganisms (GCM) 10K type strain sequencing project: providing services to taxonomists for standard genome sequencing and annotation.</title>
        <authorList>
            <consortium name="The Broad Institute Genomics Platform"/>
            <consortium name="The Broad Institute Genome Sequencing Center for Infectious Disease"/>
            <person name="Wu L."/>
            <person name="Ma J."/>
        </authorList>
    </citation>
    <scope>NUCLEOTIDE SEQUENCE [LARGE SCALE GENOMIC DNA]</scope>
    <source>
        <strain evidence="3">CGMCC 1.12922</strain>
    </source>
</reference>
<name>A0ABQ1QR63_9RHOB</name>
<keyword evidence="3" id="KW-1185">Reference proteome</keyword>
<feature type="compositionally biased region" description="Acidic residues" evidence="1">
    <location>
        <begin position="235"/>
        <end position="259"/>
    </location>
</feature>
<evidence type="ECO:0000313" key="3">
    <source>
        <dbReference type="Proteomes" id="UP000617355"/>
    </source>
</evidence>
<organism evidence="2 3">
    <name type="scientific">Sinisalibacter lacisalsi</name>
    <dbReference type="NCBI Taxonomy" id="1526570"/>
    <lineage>
        <taxon>Bacteria</taxon>
        <taxon>Pseudomonadati</taxon>
        <taxon>Pseudomonadota</taxon>
        <taxon>Alphaproteobacteria</taxon>
        <taxon>Rhodobacterales</taxon>
        <taxon>Roseobacteraceae</taxon>
        <taxon>Sinisalibacter</taxon>
    </lineage>
</organism>
<evidence type="ECO:0000256" key="1">
    <source>
        <dbReference type="SAM" id="MobiDB-lite"/>
    </source>
</evidence>
<feature type="region of interest" description="Disordered" evidence="1">
    <location>
        <begin position="122"/>
        <end position="152"/>
    </location>
</feature>
<accession>A0ABQ1QR63</accession>
<gene>
    <name evidence="2" type="ORF">GCM10011358_24470</name>
</gene>
<protein>
    <submittedName>
        <fullName evidence="2">Uncharacterized protein</fullName>
    </submittedName>
</protein>
<feature type="compositionally biased region" description="Acidic residues" evidence="1">
    <location>
        <begin position="193"/>
        <end position="211"/>
    </location>
</feature>
<feature type="compositionally biased region" description="Acidic residues" evidence="1">
    <location>
        <begin position="275"/>
        <end position="297"/>
    </location>
</feature>
<dbReference type="Proteomes" id="UP000617355">
    <property type="component" value="Unassembled WGS sequence"/>
</dbReference>
<feature type="compositionally biased region" description="Acidic residues" evidence="1">
    <location>
        <begin position="170"/>
        <end position="181"/>
    </location>
</feature>
<feature type="region of interest" description="Disordered" evidence="1">
    <location>
        <begin position="166"/>
        <end position="297"/>
    </location>
</feature>
<comment type="caution">
    <text evidence="2">The sequence shown here is derived from an EMBL/GenBank/DDBJ whole genome shotgun (WGS) entry which is preliminary data.</text>
</comment>
<evidence type="ECO:0000313" key="2">
    <source>
        <dbReference type="EMBL" id="GGD39598.1"/>
    </source>
</evidence>
<dbReference type="EMBL" id="BMGI01000004">
    <property type="protein sequence ID" value="GGD39598.1"/>
    <property type="molecule type" value="Genomic_DNA"/>
</dbReference>
<sequence length="342" mass="36628">MLLYKVNRESAMSEPVSNAEIEDVLSSIRRLVSENAGAGRRGDAAQGAPEKLVLTPAFRIDEGEAEDASVAAEESEVVSLDRDRWTDGGPEAVEEAVAAAVEDLAGVQVDDEGADPVAQAGEDTAIESPPSDDAAEFDPATDAAPESYQSELERRIAELEAVIARSASDFEPDGSEDDAMDDPVMFHHGVEMAEAEPENDMDAPVDDAADEAGDRTRPWTAESFATPGETGQPEFADDETGATDEAPAEELASFEDDLVTPEALHAAGEAGAADAWEDVEPTDEPGEDEDAEAVLDEDALREMVSRMVREELQGSVGERITHNVRRMVRREIARALALQDFE</sequence>
<proteinExistence type="predicted"/>